<gene>
    <name evidence="3" type="ORF">TWF481_009663</name>
</gene>
<name>A0AAV9W6E6_9PEZI</name>
<sequence length="285" mass="32295">MNQISSGLEYGLLNIGVPIGLMITRLSHLVKEVEFAQSILEDLLRDFKDTERQLSSLNEFLELAEFSPEQHHQCKYLIQGLHLKANKLTNLIDCIGMKLTQRNFFRRSRHRLSLVDSDLGNVRRYIEKINQTISVIRQEMLLAIVINSRNEQRSQNEAIVKEVQRVNRNITGTDAREIRKIYRVVAIELMYQRNFPPAVPVPAHEAQPNAQSQPRKQESSTISPVSPVSTLEVLPTKDVAQLQVDFNPGLADLADVTEALGRILERSSLGQPSMARISQIVELPA</sequence>
<evidence type="ECO:0008006" key="5">
    <source>
        <dbReference type="Google" id="ProtNLM"/>
    </source>
</evidence>
<feature type="region of interest" description="Disordered" evidence="2">
    <location>
        <begin position="200"/>
        <end position="227"/>
    </location>
</feature>
<evidence type="ECO:0000313" key="3">
    <source>
        <dbReference type="EMBL" id="KAK6501842.1"/>
    </source>
</evidence>
<dbReference type="AlphaFoldDB" id="A0AAV9W6E6"/>
<accession>A0AAV9W6E6</accession>
<keyword evidence="4" id="KW-1185">Reference proteome</keyword>
<feature type="coiled-coil region" evidence="1">
    <location>
        <begin position="33"/>
        <end position="60"/>
    </location>
</feature>
<comment type="caution">
    <text evidence="3">The sequence shown here is derived from an EMBL/GenBank/DDBJ whole genome shotgun (WGS) entry which is preliminary data.</text>
</comment>
<evidence type="ECO:0000256" key="2">
    <source>
        <dbReference type="SAM" id="MobiDB-lite"/>
    </source>
</evidence>
<protein>
    <recommendedName>
        <fullName evidence="5">Fungal N-terminal domain-containing protein</fullName>
    </recommendedName>
</protein>
<evidence type="ECO:0000313" key="4">
    <source>
        <dbReference type="Proteomes" id="UP001370758"/>
    </source>
</evidence>
<evidence type="ECO:0000256" key="1">
    <source>
        <dbReference type="SAM" id="Coils"/>
    </source>
</evidence>
<proteinExistence type="predicted"/>
<dbReference type="Proteomes" id="UP001370758">
    <property type="component" value="Unassembled WGS sequence"/>
</dbReference>
<dbReference type="EMBL" id="JAVHJL010000006">
    <property type="protein sequence ID" value="KAK6501842.1"/>
    <property type="molecule type" value="Genomic_DNA"/>
</dbReference>
<organism evidence="3 4">
    <name type="scientific">Arthrobotrys musiformis</name>
    <dbReference type="NCBI Taxonomy" id="47236"/>
    <lineage>
        <taxon>Eukaryota</taxon>
        <taxon>Fungi</taxon>
        <taxon>Dikarya</taxon>
        <taxon>Ascomycota</taxon>
        <taxon>Pezizomycotina</taxon>
        <taxon>Orbiliomycetes</taxon>
        <taxon>Orbiliales</taxon>
        <taxon>Orbiliaceae</taxon>
        <taxon>Arthrobotrys</taxon>
    </lineage>
</organism>
<reference evidence="3 4" key="1">
    <citation type="submission" date="2023-08" db="EMBL/GenBank/DDBJ databases">
        <authorList>
            <person name="Palmer J.M."/>
        </authorList>
    </citation>
    <scope>NUCLEOTIDE SEQUENCE [LARGE SCALE GENOMIC DNA]</scope>
    <source>
        <strain evidence="3 4">TWF481</strain>
    </source>
</reference>
<keyword evidence="1" id="KW-0175">Coiled coil</keyword>